<evidence type="ECO:0000259" key="1">
    <source>
        <dbReference type="PROSITE" id="PS50127"/>
    </source>
</evidence>
<evidence type="ECO:0000313" key="2">
    <source>
        <dbReference type="EMBL" id="QHT76838.1"/>
    </source>
</evidence>
<reference evidence="2" key="1">
    <citation type="journal article" date="2020" name="Nature">
        <title>Giant virus diversity and host interactions through global metagenomics.</title>
        <authorList>
            <person name="Schulz F."/>
            <person name="Roux S."/>
            <person name="Paez-Espino D."/>
            <person name="Jungbluth S."/>
            <person name="Walsh D.A."/>
            <person name="Denef V.J."/>
            <person name="McMahon K.D."/>
            <person name="Konstantinidis K.T."/>
            <person name="Eloe-Fadrosh E.A."/>
            <person name="Kyrpides N.C."/>
            <person name="Woyke T."/>
        </authorList>
    </citation>
    <scope>NUCLEOTIDE SEQUENCE</scope>
    <source>
        <strain evidence="2">GVMAG-M-3300023179-82</strain>
    </source>
</reference>
<dbReference type="AlphaFoldDB" id="A0A6C0H8F2"/>
<protein>
    <recommendedName>
        <fullName evidence="1">UBC core domain-containing protein</fullName>
    </recommendedName>
</protein>
<dbReference type="InterPro" id="IPR000608">
    <property type="entry name" value="UBC"/>
</dbReference>
<sequence>MALRRLRLEYTEYLNNISPYYSLEPSDDFYTWKVLLFGPLETIYEGGIFDCSLIFTHEYPYKPPEFIFNTKLLHPNIYSNGKMCISILHEGEDISSYEHISERWNPSQSVNSILLSVLSILIEPNLNSPANIDINNLYKNNYNEYKNLIYHLIAKQ</sequence>
<dbReference type="PANTHER" id="PTHR24067">
    <property type="entry name" value="UBIQUITIN-CONJUGATING ENZYME E2"/>
    <property type="match status" value="1"/>
</dbReference>
<dbReference type="PROSITE" id="PS50127">
    <property type="entry name" value="UBC_2"/>
    <property type="match status" value="1"/>
</dbReference>
<dbReference type="InterPro" id="IPR016135">
    <property type="entry name" value="UBQ-conjugating_enzyme/RWD"/>
</dbReference>
<dbReference type="EMBL" id="MN739903">
    <property type="protein sequence ID" value="QHT76838.1"/>
    <property type="molecule type" value="Genomic_DNA"/>
</dbReference>
<dbReference type="Gene3D" id="3.10.110.10">
    <property type="entry name" value="Ubiquitin Conjugating Enzyme"/>
    <property type="match status" value="1"/>
</dbReference>
<dbReference type="Pfam" id="PF00179">
    <property type="entry name" value="UQ_con"/>
    <property type="match status" value="1"/>
</dbReference>
<dbReference type="SMART" id="SM00212">
    <property type="entry name" value="UBCc"/>
    <property type="match status" value="1"/>
</dbReference>
<proteinExistence type="predicted"/>
<name>A0A6C0H8F2_9ZZZZ</name>
<dbReference type="InterPro" id="IPR050113">
    <property type="entry name" value="Ub_conjugating_enzyme"/>
</dbReference>
<organism evidence="2">
    <name type="scientific">viral metagenome</name>
    <dbReference type="NCBI Taxonomy" id="1070528"/>
    <lineage>
        <taxon>unclassified sequences</taxon>
        <taxon>metagenomes</taxon>
        <taxon>organismal metagenomes</taxon>
    </lineage>
</organism>
<accession>A0A6C0H8F2</accession>
<feature type="domain" description="UBC core" evidence="1">
    <location>
        <begin position="1"/>
        <end position="156"/>
    </location>
</feature>
<dbReference type="SUPFAM" id="SSF54495">
    <property type="entry name" value="UBC-like"/>
    <property type="match status" value="1"/>
</dbReference>